<reference evidence="5 6" key="1">
    <citation type="submission" date="2019-01" db="EMBL/GenBank/DDBJ databases">
        <title>Complete genome sequence of Cohnella hallensis HS21 isolated from Korean fir (Abies koreana) rhizospheric soil.</title>
        <authorList>
            <person name="Jiang L."/>
            <person name="Kang S.W."/>
            <person name="Kim S."/>
            <person name="Jung J."/>
            <person name="Kim C.Y."/>
            <person name="Kim D.H."/>
            <person name="Kim S.W."/>
            <person name="Lee J."/>
        </authorList>
    </citation>
    <scope>NUCLEOTIDE SEQUENCE [LARGE SCALE GENOMIC DNA]</scope>
    <source>
        <strain evidence="5 6">HS21</strain>
    </source>
</reference>
<comment type="subcellular location">
    <subcellularLocation>
        <location evidence="4">Cytoplasm</location>
    </subcellularLocation>
</comment>
<evidence type="ECO:0000256" key="4">
    <source>
        <dbReference type="HAMAP-Rule" id="MF_01185"/>
    </source>
</evidence>
<dbReference type="SUPFAM" id="SSF141457">
    <property type="entry name" value="BH3618-like"/>
    <property type="match status" value="1"/>
</dbReference>
<keyword evidence="5" id="KW-0969">Cilium</keyword>
<dbReference type="EMBL" id="AP019400">
    <property type="protein sequence ID" value="BBI36147.1"/>
    <property type="molecule type" value="Genomic_DNA"/>
</dbReference>
<keyword evidence="5" id="KW-0966">Cell projection</keyword>
<dbReference type="PANTHER" id="PTHR39190">
    <property type="entry name" value="FLAGELLAR ASSEMBLY FACTOR FLIW"/>
    <property type="match status" value="1"/>
</dbReference>
<evidence type="ECO:0000256" key="3">
    <source>
        <dbReference type="ARBA" id="ARBA00022845"/>
    </source>
</evidence>
<protein>
    <recommendedName>
        <fullName evidence="4">Flagellar assembly factor FliW</fullName>
    </recommendedName>
</protein>
<keyword evidence="2 4" id="KW-1005">Bacterial flagellum biogenesis</keyword>
<dbReference type="GO" id="GO:0006417">
    <property type="term" value="P:regulation of translation"/>
    <property type="evidence" value="ECO:0007669"/>
    <property type="project" value="UniProtKB-KW"/>
</dbReference>
<gene>
    <name evidence="4" type="primary">fliW</name>
    <name evidence="5" type="ORF">KCTCHS21_55460</name>
</gene>
<evidence type="ECO:0000256" key="2">
    <source>
        <dbReference type="ARBA" id="ARBA00022795"/>
    </source>
</evidence>
<comment type="similarity">
    <text evidence="4">Belongs to the FliW family.</text>
</comment>
<sequence>MFTELYRKIISMDGSILGFQHLNSFTLLPIDETDTQSPFAYLQSTEEESLGFLVTNPFSFIPGYEVQVRDSEKTVLDTTDPKDVIVLNIVTLAEHFDQSTINLLAPLLINVRNMMGRQIVLSQDGHFPTRAPLFGPSTEQEAGLSSC</sequence>
<dbReference type="AlphaFoldDB" id="A0A3T1DDH6"/>
<dbReference type="InterPro" id="IPR003775">
    <property type="entry name" value="Flagellar_assembly_factor_FliW"/>
</dbReference>
<keyword evidence="4" id="KW-0143">Chaperone</keyword>
<dbReference type="KEGG" id="cohn:KCTCHS21_55460"/>
<name>A0A3T1DDH6_9BACL</name>
<comment type="function">
    <text evidence="4">Acts as an anti-CsrA protein, binds CsrA and prevents it from repressing translation of its target genes, one of which is flagellin. Binds to flagellin and participates in the assembly of the flagellum.</text>
</comment>
<accession>A0A3T1DDH6</accession>
<keyword evidence="3 4" id="KW-0810">Translation regulation</keyword>
<dbReference type="InterPro" id="IPR024046">
    <property type="entry name" value="Flagellar_assmbl_FliW_dom_sf"/>
</dbReference>
<dbReference type="Pfam" id="PF02623">
    <property type="entry name" value="FliW"/>
    <property type="match status" value="1"/>
</dbReference>
<evidence type="ECO:0000313" key="5">
    <source>
        <dbReference type="EMBL" id="BBI36147.1"/>
    </source>
</evidence>
<dbReference type="Proteomes" id="UP000289856">
    <property type="component" value="Chromosome"/>
</dbReference>
<proteinExistence type="inferred from homology"/>
<comment type="subunit">
    <text evidence="4">Interacts with translational regulator CsrA and flagellin(s).</text>
</comment>
<keyword evidence="6" id="KW-1185">Reference proteome</keyword>
<evidence type="ECO:0000313" key="6">
    <source>
        <dbReference type="Proteomes" id="UP000289856"/>
    </source>
</evidence>
<keyword evidence="5" id="KW-0282">Flagellum</keyword>
<dbReference type="PANTHER" id="PTHR39190:SF1">
    <property type="entry name" value="FLAGELLAR ASSEMBLY FACTOR FLIW"/>
    <property type="match status" value="1"/>
</dbReference>
<dbReference type="GO" id="GO:0005737">
    <property type="term" value="C:cytoplasm"/>
    <property type="evidence" value="ECO:0007669"/>
    <property type="project" value="UniProtKB-SubCell"/>
</dbReference>
<evidence type="ECO:0000256" key="1">
    <source>
        <dbReference type="ARBA" id="ARBA00022490"/>
    </source>
</evidence>
<dbReference type="HAMAP" id="MF_01185">
    <property type="entry name" value="FliW"/>
    <property type="match status" value="1"/>
</dbReference>
<keyword evidence="1 4" id="KW-0963">Cytoplasm</keyword>
<organism evidence="5 6">
    <name type="scientific">Cohnella abietis</name>
    <dbReference type="NCBI Taxonomy" id="2507935"/>
    <lineage>
        <taxon>Bacteria</taxon>
        <taxon>Bacillati</taxon>
        <taxon>Bacillota</taxon>
        <taxon>Bacilli</taxon>
        <taxon>Bacillales</taxon>
        <taxon>Paenibacillaceae</taxon>
        <taxon>Cohnella</taxon>
    </lineage>
</organism>
<dbReference type="GO" id="GO:0044780">
    <property type="term" value="P:bacterial-type flagellum assembly"/>
    <property type="evidence" value="ECO:0007669"/>
    <property type="project" value="UniProtKB-UniRule"/>
</dbReference>
<dbReference type="Gene3D" id="2.30.290.10">
    <property type="entry name" value="BH3618-like"/>
    <property type="match status" value="1"/>
</dbReference>